<dbReference type="Gene3D" id="1.10.10.10">
    <property type="entry name" value="Winged helix-like DNA-binding domain superfamily/Winged helix DNA-binding domain"/>
    <property type="match status" value="1"/>
</dbReference>
<dbReference type="EMBL" id="VFRR01000011">
    <property type="protein sequence ID" value="TPE52788.1"/>
    <property type="molecule type" value="Genomic_DNA"/>
</dbReference>
<feature type="domain" description="ANTAR" evidence="2">
    <location>
        <begin position="360"/>
        <end position="421"/>
    </location>
</feature>
<evidence type="ECO:0000259" key="1">
    <source>
        <dbReference type="PROSITE" id="PS50906"/>
    </source>
</evidence>
<organism evidence="3 4">
    <name type="scientific">Maribrevibacterium harenarium</name>
    <dbReference type="NCBI Taxonomy" id="2589817"/>
    <lineage>
        <taxon>Bacteria</taxon>
        <taxon>Pseudomonadati</taxon>
        <taxon>Pseudomonadota</taxon>
        <taxon>Gammaproteobacteria</taxon>
        <taxon>Oceanospirillales</taxon>
        <taxon>Oceanospirillaceae</taxon>
        <taxon>Maribrevibacterium</taxon>
    </lineage>
</organism>
<dbReference type="SUPFAM" id="SSF52172">
    <property type="entry name" value="CheY-like"/>
    <property type="match status" value="1"/>
</dbReference>
<dbReference type="InterPro" id="IPR036388">
    <property type="entry name" value="WH-like_DNA-bd_sf"/>
</dbReference>
<keyword evidence="4" id="KW-1185">Reference proteome</keyword>
<dbReference type="Proteomes" id="UP000315901">
    <property type="component" value="Unassembled WGS sequence"/>
</dbReference>
<dbReference type="AlphaFoldDB" id="A0A501WTQ9"/>
<dbReference type="SMART" id="SM01012">
    <property type="entry name" value="ANTAR"/>
    <property type="match status" value="1"/>
</dbReference>
<reference evidence="3 4" key="1">
    <citation type="submission" date="2019-06" db="EMBL/GenBank/DDBJ databases">
        <title>A novel bacterium of genus Marinomonas, isolated from coastal sand.</title>
        <authorList>
            <person name="Huang H."/>
            <person name="Mo K."/>
            <person name="Hu Y."/>
        </authorList>
    </citation>
    <scope>NUCLEOTIDE SEQUENCE [LARGE SCALE GENOMIC DNA]</scope>
    <source>
        <strain evidence="3 4">HB171799</strain>
    </source>
</reference>
<evidence type="ECO:0000313" key="4">
    <source>
        <dbReference type="Proteomes" id="UP000315901"/>
    </source>
</evidence>
<dbReference type="PROSITE" id="PS50906">
    <property type="entry name" value="NIT"/>
    <property type="match status" value="1"/>
</dbReference>
<dbReference type="InterPro" id="IPR013587">
    <property type="entry name" value="Nitrate/nitrite_sensing"/>
</dbReference>
<comment type="caution">
    <text evidence="3">The sequence shown here is derived from an EMBL/GenBank/DDBJ whole genome shotgun (WGS) entry which is preliminary data.</text>
</comment>
<evidence type="ECO:0000313" key="3">
    <source>
        <dbReference type="EMBL" id="TPE52788.1"/>
    </source>
</evidence>
<evidence type="ECO:0000259" key="2">
    <source>
        <dbReference type="PROSITE" id="PS50921"/>
    </source>
</evidence>
<dbReference type="OrthoDB" id="9782798at2"/>
<accession>A0A501WTQ9</accession>
<sequence length="432" mass="48758">MFNQSLTTNMFDLATTTEHFLIAAKKAEIRSLDYLLSSCQLVQSTTELIHELQKERGLSNSFLVSSGERFASELQAERTQTDAVLAGFLQHIRALDIERSDSFSSNVYSRIASSLHLLEALPAIRDKVDRFEVQVDANTDYYSRLMESYLAIIFETADLSTDPDITRLLVALFNLVQGKEYAGLERAWGLIGFTAGHFSTLEQERIQTFQEHQARCFGIFADVSSVKLAKAWREVECSNATQELVRLRVLIERALLKEALPSSMSEVWFATTTARIDATRQVEILVMEELLSVCCEKQRLAQQELQRHMGCLQSLSLHSETLSPRPSATFSFSIESEQDISNFAKATTLYELVNNQAKRIKAVSDELAKAKRTLEERKVIERAKGVIMVSQKVSEEVAYQQLRKAAMNKSKRLIDIAENVISVYDMVSAPSK</sequence>
<dbReference type="InterPro" id="IPR011006">
    <property type="entry name" value="CheY-like_superfamily"/>
</dbReference>
<dbReference type="GO" id="GO:0003723">
    <property type="term" value="F:RNA binding"/>
    <property type="evidence" value="ECO:0007669"/>
    <property type="project" value="InterPro"/>
</dbReference>
<dbReference type="Pfam" id="PF03861">
    <property type="entry name" value="ANTAR"/>
    <property type="match status" value="1"/>
</dbReference>
<dbReference type="InterPro" id="IPR010910">
    <property type="entry name" value="Nitrate/nitrite_sensing_bac"/>
</dbReference>
<dbReference type="InterPro" id="IPR005561">
    <property type="entry name" value="ANTAR"/>
</dbReference>
<dbReference type="Pfam" id="PF08376">
    <property type="entry name" value="NIT"/>
    <property type="match status" value="1"/>
</dbReference>
<name>A0A501WTQ9_9GAMM</name>
<gene>
    <name evidence="3" type="ORF">FJM67_07165</name>
</gene>
<protein>
    <submittedName>
        <fullName evidence="3">ANTAR domain-containing protein</fullName>
    </submittedName>
</protein>
<proteinExistence type="predicted"/>
<dbReference type="PROSITE" id="PS50921">
    <property type="entry name" value="ANTAR"/>
    <property type="match status" value="1"/>
</dbReference>
<feature type="domain" description="NIT" evidence="1">
    <location>
        <begin position="43"/>
        <end position="297"/>
    </location>
</feature>